<comment type="caution">
    <text evidence="1">The sequence shown here is derived from an EMBL/GenBank/DDBJ whole genome shotgun (WGS) entry which is preliminary data.</text>
</comment>
<gene>
    <name evidence="1" type="ORF">Vadar_030819</name>
</gene>
<dbReference type="Proteomes" id="UP000828048">
    <property type="component" value="Chromosome 6"/>
</dbReference>
<organism evidence="1 2">
    <name type="scientific">Vaccinium darrowii</name>
    <dbReference type="NCBI Taxonomy" id="229202"/>
    <lineage>
        <taxon>Eukaryota</taxon>
        <taxon>Viridiplantae</taxon>
        <taxon>Streptophyta</taxon>
        <taxon>Embryophyta</taxon>
        <taxon>Tracheophyta</taxon>
        <taxon>Spermatophyta</taxon>
        <taxon>Magnoliopsida</taxon>
        <taxon>eudicotyledons</taxon>
        <taxon>Gunneridae</taxon>
        <taxon>Pentapetalae</taxon>
        <taxon>asterids</taxon>
        <taxon>Ericales</taxon>
        <taxon>Ericaceae</taxon>
        <taxon>Vaccinioideae</taxon>
        <taxon>Vaccinieae</taxon>
        <taxon>Vaccinium</taxon>
    </lineage>
</organism>
<name>A0ACB7XDF9_9ERIC</name>
<evidence type="ECO:0000313" key="1">
    <source>
        <dbReference type="EMBL" id="KAH7838762.1"/>
    </source>
</evidence>
<evidence type="ECO:0000313" key="2">
    <source>
        <dbReference type="Proteomes" id="UP000828048"/>
    </source>
</evidence>
<sequence>MKAFGIQPMANSLIPSNQNAKGKRTKDGKNKVGHGVDPEYEPLGGGESLSSCCDDDEFSRPPVKKYSVLRKSPRIQEEGGSHNGSTSALPIEPTANDAEGMPLMVAQPSQLPTSPTEETNQLSSPCNVKGGMGSTSIPSAQRRRGPTRGVNVDKLRKKLGRPIAVEIDREAMAIVGDYATPVANAIEESIRAHAPVRDIGWGGVEFGIRESIVLRVGQTFGLGDYKNDMVLRHICGASGLLLELNSSSSRLLSLSDEEVPFVDRNFAKKWNYQKVKYESDVRIPNHSMIDCVLIGLFGLGLAFNCCITLLGIEPDTSCATDVNIEGPEDVLRHMMLLQRAYDSATKSAFEVRMVQANWLMTSITMEDKAIVEPMQLCTEILKVVAEPSGAIGLAVVVSDFRNNLAWNDCGHVEIVISEGNVDLDHYYNNS</sequence>
<proteinExistence type="predicted"/>
<keyword evidence="2" id="KW-1185">Reference proteome</keyword>
<reference evidence="1 2" key="1">
    <citation type="journal article" date="2021" name="Hortic Res">
        <title>High-quality reference genome and annotation aids understanding of berry development for evergreen blueberry (Vaccinium darrowii).</title>
        <authorList>
            <person name="Yu J."/>
            <person name="Hulse-Kemp A.M."/>
            <person name="Babiker E."/>
            <person name="Staton M."/>
        </authorList>
    </citation>
    <scope>NUCLEOTIDE SEQUENCE [LARGE SCALE GENOMIC DNA]</scope>
    <source>
        <strain evidence="2">cv. NJ 8807/NJ 8810</strain>
        <tissue evidence="1">Young leaf</tissue>
    </source>
</reference>
<protein>
    <submittedName>
        <fullName evidence="1">Uncharacterized protein</fullName>
    </submittedName>
</protein>
<accession>A0ACB7XDF9</accession>
<dbReference type="EMBL" id="CM037156">
    <property type="protein sequence ID" value="KAH7838762.1"/>
    <property type="molecule type" value="Genomic_DNA"/>
</dbReference>